<accession>A0A800NA30</accession>
<dbReference type="InterPro" id="IPR010288">
    <property type="entry name" value="EcsB_ABC"/>
</dbReference>
<sequence>MKLLNVEIASAGYQNEKPIIHNIQFDLQDGELIGLIGPNGAGKSTTIKTILGLMEHKKGAVELKEGVTYSYIMIVSYFLKRIEGKLKRYVITFVLFVLMSWFSQLVYSLWSIGADFPVIIASAVLLSGALIRASQLLKKISALEFEVMLEQEEKTKYIKWIFMMAPDLEKPVVSMRTKPLLFRNSRRIFNTRTAITGLAELFLKIFMRNPSYIFSYFQIISVSAAGILLIPPLWIKVIVSGVFLFLMYSWLSLTWDKAIMSHPFTKKYSEKDYYFTARNRTVLALFLLAIFLLGLFLSASTLILARFSFPGA</sequence>
<feature type="domain" description="ABC transporter" evidence="5">
    <location>
        <begin position="21"/>
        <end position="64"/>
    </location>
</feature>
<keyword evidence="2" id="KW-0547">Nucleotide-binding</keyword>
<feature type="transmembrane region" description="Helical" evidence="4">
    <location>
        <begin position="116"/>
        <end position="133"/>
    </location>
</feature>
<dbReference type="GO" id="GO:0005524">
    <property type="term" value="F:ATP binding"/>
    <property type="evidence" value="ECO:0007669"/>
    <property type="project" value="UniProtKB-KW"/>
</dbReference>
<dbReference type="Proteomes" id="UP000465778">
    <property type="component" value="Unassembled WGS sequence"/>
</dbReference>
<evidence type="ECO:0000313" key="6">
    <source>
        <dbReference type="EMBL" id="KAF0823565.1"/>
    </source>
</evidence>
<evidence type="ECO:0000256" key="4">
    <source>
        <dbReference type="SAM" id="Phobius"/>
    </source>
</evidence>
<dbReference type="InterPro" id="IPR051782">
    <property type="entry name" value="ABC_Transporter_VariousFunc"/>
</dbReference>
<keyword evidence="1" id="KW-0813">Transport</keyword>
<name>A0A800NA30_CYTFI</name>
<gene>
    <name evidence="6" type="ORF">KIS1582_2621</name>
</gene>
<evidence type="ECO:0000313" key="7">
    <source>
        <dbReference type="Proteomes" id="UP000465778"/>
    </source>
</evidence>
<feature type="transmembrane region" description="Helical" evidence="4">
    <location>
        <begin position="281"/>
        <end position="305"/>
    </location>
</feature>
<evidence type="ECO:0000256" key="1">
    <source>
        <dbReference type="ARBA" id="ARBA00022448"/>
    </source>
</evidence>
<dbReference type="EMBL" id="VDEM01000028">
    <property type="protein sequence ID" value="KAF0823565.1"/>
    <property type="molecule type" value="Genomic_DNA"/>
</dbReference>
<keyword evidence="4" id="KW-1133">Transmembrane helix</keyword>
<dbReference type="PANTHER" id="PTHR42939:SF2">
    <property type="entry name" value="ABC-TYPE TRANSPORTER ATP-BINDING PROTEIN ECSA"/>
    <property type="match status" value="1"/>
</dbReference>
<keyword evidence="3" id="KW-0067">ATP-binding</keyword>
<dbReference type="Pfam" id="PF00005">
    <property type="entry name" value="ABC_tran"/>
    <property type="match status" value="1"/>
</dbReference>
<feature type="transmembrane region" description="Helical" evidence="4">
    <location>
        <begin position="89"/>
        <end position="110"/>
    </location>
</feature>
<protein>
    <recommendedName>
        <fullName evidence="5">ABC transporter domain-containing protein</fullName>
    </recommendedName>
</protein>
<keyword evidence="4" id="KW-0812">Transmembrane</keyword>
<dbReference type="Pfam" id="PF05975">
    <property type="entry name" value="EcsB"/>
    <property type="match status" value="1"/>
</dbReference>
<dbReference type="InterPro" id="IPR003439">
    <property type="entry name" value="ABC_transporter-like_ATP-bd"/>
</dbReference>
<evidence type="ECO:0000256" key="3">
    <source>
        <dbReference type="ARBA" id="ARBA00022840"/>
    </source>
</evidence>
<dbReference type="SUPFAM" id="SSF52540">
    <property type="entry name" value="P-loop containing nucleoside triphosphate hydrolases"/>
    <property type="match status" value="1"/>
</dbReference>
<dbReference type="PANTHER" id="PTHR42939">
    <property type="entry name" value="ABC TRANSPORTER ATP-BINDING PROTEIN ALBC-RELATED"/>
    <property type="match status" value="1"/>
</dbReference>
<feature type="transmembrane region" description="Helical" evidence="4">
    <location>
        <begin position="237"/>
        <end position="260"/>
    </location>
</feature>
<dbReference type="Gene3D" id="3.40.50.300">
    <property type="entry name" value="P-loop containing nucleotide triphosphate hydrolases"/>
    <property type="match status" value="1"/>
</dbReference>
<dbReference type="InterPro" id="IPR027417">
    <property type="entry name" value="P-loop_NTPase"/>
</dbReference>
<organism evidence="6 7">
    <name type="scientific">Cytobacillus firmus</name>
    <name type="common">Bacillus firmus</name>
    <dbReference type="NCBI Taxonomy" id="1399"/>
    <lineage>
        <taxon>Bacteria</taxon>
        <taxon>Bacillati</taxon>
        <taxon>Bacillota</taxon>
        <taxon>Bacilli</taxon>
        <taxon>Bacillales</taxon>
        <taxon>Bacillaceae</taxon>
        <taxon>Cytobacillus</taxon>
    </lineage>
</organism>
<feature type="transmembrane region" description="Helical" evidence="4">
    <location>
        <begin position="212"/>
        <end position="231"/>
    </location>
</feature>
<evidence type="ECO:0000256" key="2">
    <source>
        <dbReference type="ARBA" id="ARBA00022741"/>
    </source>
</evidence>
<dbReference type="OrthoDB" id="2448479at2"/>
<dbReference type="GO" id="GO:0016887">
    <property type="term" value="F:ATP hydrolysis activity"/>
    <property type="evidence" value="ECO:0007669"/>
    <property type="project" value="InterPro"/>
</dbReference>
<dbReference type="AlphaFoldDB" id="A0A800NA30"/>
<comment type="caution">
    <text evidence="6">The sequence shown here is derived from an EMBL/GenBank/DDBJ whole genome shotgun (WGS) entry which is preliminary data.</text>
</comment>
<proteinExistence type="predicted"/>
<evidence type="ECO:0000259" key="5">
    <source>
        <dbReference type="Pfam" id="PF00005"/>
    </source>
</evidence>
<dbReference type="RefSeq" id="WP_159345443.1">
    <property type="nucleotide sequence ID" value="NZ_JBALOT010000036.1"/>
</dbReference>
<keyword evidence="4" id="KW-0472">Membrane</keyword>
<reference evidence="6 7" key="1">
    <citation type="journal article" date="2020" name="G3 (Bethesda)">
        <title>Whole Genome Sequencing and Comparative Genomics of Two Nematicidal Bacillus Strains Reveals a Wide Range of Possible Virulence Factors.</title>
        <authorList>
            <person name="Susic N."/>
            <person name="Janezic S."/>
            <person name="Rupnik M."/>
            <person name="Geric Stare B."/>
        </authorList>
    </citation>
    <scope>NUCLEOTIDE SEQUENCE [LARGE SCALE GENOMIC DNA]</scope>
    <source>
        <strain evidence="6 7">I-1582</strain>
    </source>
</reference>
<dbReference type="GO" id="GO:0016020">
    <property type="term" value="C:membrane"/>
    <property type="evidence" value="ECO:0007669"/>
    <property type="project" value="InterPro"/>
</dbReference>